<dbReference type="EMBL" id="UINC01201973">
    <property type="protein sequence ID" value="SVE21558.1"/>
    <property type="molecule type" value="Genomic_DNA"/>
</dbReference>
<proteinExistence type="predicted"/>
<dbReference type="AlphaFoldDB" id="A0A383BQB8"/>
<protein>
    <submittedName>
        <fullName evidence="1">Uncharacterized protein</fullName>
    </submittedName>
</protein>
<feature type="non-terminal residue" evidence="1">
    <location>
        <position position="40"/>
    </location>
</feature>
<sequence>MNPLRTVDLHHLRAAEGWLELDNATEAREELDQVSTNRLD</sequence>
<accession>A0A383BQB8</accession>
<evidence type="ECO:0000313" key="1">
    <source>
        <dbReference type="EMBL" id="SVE21558.1"/>
    </source>
</evidence>
<gene>
    <name evidence="1" type="ORF">METZ01_LOCUS474412</name>
</gene>
<organism evidence="1">
    <name type="scientific">marine metagenome</name>
    <dbReference type="NCBI Taxonomy" id="408172"/>
    <lineage>
        <taxon>unclassified sequences</taxon>
        <taxon>metagenomes</taxon>
        <taxon>ecological metagenomes</taxon>
    </lineage>
</organism>
<name>A0A383BQB8_9ZZZZ</name>
<reference evidence="1" key="1">
    <citation type="submission" date="2018-05" db="EMBL/GenBank/DDBJ databases">
        <authorList>
            <person name="Lanie J.A."/>
            <person name="Ng W.-L."/>
            <person name="Kazmierczak K.M."/>
            <person name="Andrzejewski T.M."/>
            <person name="Davidsen T.M."/>
            <person name="Wayne K.J."/>
            <person name="Tettelin H."/>
            <person name="Glass J.I."/>
            <person name="Rusch D."/>
            <person name="Podicherti R."/>
            <person name="Tsui H.-C.T."/>
            <person name="Winkler M.E."/>
        </authorList>
    </citation>
    <scope>NUCLEOTIDE SEQUENCE</scope>
</reference>